<protein>
    <submittedName>
        <fullName evidence="1">Uncharacterized protein</fullName>
    </submittedName>
</protein>
<feature type="non-terminal residue" evidence="1">
    <location>
        <position position="53"/>
    </location>
</feature>
<accession>A0A6H5HHP6</accession>
<evidence type="ECO:0000313" key="2">
    <source>
        <dbReference type="Proteomes" id="UP000479000"/>
    </source>
</evidence>
<dbReference type="Proteomes" id="UP000479000">
    <property type="component" value="Unassembled WGS sequence"/>
</dbReference>
<evidence type="ECO:0000313" key="1">
    <source>
        <dbReference type="EMBL" id="CAB0017561.1"/>
    </source>
</evidence>
<sequence>MAPCCTCMFSCVRCGYPPVALVLLPTAKHVYISPIQAYSPVMDRSTRLFRFVR</sequence>
<dbReference type="EMBL" id="CADCXU010031555">
    <property type="protein sequence ID" value="CAB0017561.1"/>
    <property type="molecule type" value="Genomic_DNA"/>
</dbReference>
<reference evidence="1 2" key="1">
    <citation type="submission" date="2020-02" db="EMBL/GenBank/DDBJ databases">
        <authorList>
            <person name="Ferguson B K."/>
        </authorList>
    </citation>
    <scope>NUCLEOTIDE SEQUENCE [LARGE SCALE GENOMIC DNA]</scope>
</reference>
<dbReference type="AlphaFoldDB" id="A0A6H5HHP6"/>
<organism evidence="1 2">
    <name type="scientific">Nesidiocoris tenuis</name>
    <dbReference type="NCBI Taxonomy" id="355587"/>
    <lineage>
        <taxon>Eukaryota</taxon>
        <taxon>Metazoa</taxon>
        <taxon>Ecdysozoa</taxon>
        <taxon>Arthropoda</taxon>
        <taxon>Hexapoda</taxon>
        <taxon>Insecta</taxon>
        <taxon>Pterygota</taxon>
        <taxon>Neoptera</taxon>
        <taxon>Paraneoptera</taxon>
        <taxon>Hemiptera</taxon>
        <taxon>Heteroptera</taxon>
        <taxon>Panheteroptera</taxon>
        <taxon>Cimicomorpha</taxon>
        <taxon>Miridae</taxon>
        <taxon>Dicyphina</taxon>
        <taxon>Nesidiocoris</taxon>
    </lineage>
</organism>
<proteinExistence type="predicted"/>
<keyword evidence="2" id="KW-1185">Reference proteome</keyword>
<name>A0A6H5HHP6_9HEMI</name>
<gene>
    <name evidence="1" type="ORF">NTEN_LOCUS21551</name>
</gene>